<protein>
    <submittedName>
        <fullName evidence="1">Uncharacterized protein</fullName>
    </submittedName>
</protein>
<name>A0ABZ1KE17_9ACTN</name>
<reference evidence="1 2" key="1">
    <citation type="submission" date="2022-10" db="EMBL/GenBank/DDBJ databases">
        <title>The complete genomes of actinobacterial strains from the NBC collection.</title>
        <authorList>
            <person name="Joergensen T.S."/>
            <person name="Alvarez Arevalo M."/>
            <person name="Sterndorff E.B."/>
            <person name="Faurdal D."/>
            <person name="Vuksanovic O."/>
            <person name="Mourched A.-S."/>
            <person name="Charusanti P."/>
            <person name="Shaw S."/>
            <person name="Blin K."/>
            <person name="Weber T."/>
        </authorList>
    </citation>
    <scope>NUCLEOTIDE SEQUENCE [LARGE SCALE GENOMIC DNA]</scope>
    <source>
        <strain evidence="1 2">NBC_00185</strain>
    </source>
</reference>
<evidence type="ECO:0000313" key="1">
    <source>
        <dbReference type="EMBL" id="WTP70067.1"/>
    </source>
</evidence>
<keyword evidence="2" id="KW-1185">Reference proteome</keyword>
<dbReference type="PROSITE" id="PS51257">
    <property type="entry name" value="PROKAR_LIPOPROTEIN"/>
    <property type="match status" value="1"/>
</dbReference>
<dbReference type="Proteomes" id="UP001622496">
    <property type="component" value="Chromosome"/>
</dbReference>
<evidence type="ECO:0000313" key="2">
    <source>
        <dbReference type="Proteomes" id="UP001622496"/>
    </source>
</evidence>
<proteinExistence type="predicted"/>
<accession>A0ABZ1KE17</accession>
<dbReference type="EMBL" id="CP108135">
    <property type="protein sequence ID" value="WTP70067.1"/>
    <property type="molecule type" value="Genomic_DNA"/>
</dbReference>
<gene>
    <name evidence="1" type="ORF">OG560_33425</name>
</gene>
<organism evidence="1 2">
    <name type="scientific">[Kitasatospora] papulosa</name>
    <dbReference type="NCBI Taxonomy" id="1464011"/>
    <lineage>
        <taxon>Bacteria</taxon>
        <taxon>Bacillati</taxon>
        <taxon>Actinomycetota</taxon>
        <taxon>Actinomycetes</taxon>
        <taxon>Kitasatosporales</taxon>
        <taxon>Streptomycetaceae</taxon>
        <taxon>Streptomyces</taxon>
    </lineage>
</organism>
<sequence>MKASPTCSPVGFGTAIACSKAEDREILCTDIKPAEDALPGLVKKR</sequence>
<dbReference type="RefSeq" id="WP_157840946.1">
    <property type="nucleotide sequence ID" value="NZ_CP108135.1"/>
</dbReference>